<dbReference type="EMBL" id="JBHFGU010000003">
    <property type="protein sequence ID" value="MFB2620195.1"/>
    <property type="molecule type" value="Genomic_DNA"/>
</dbReference>
<proteinExistence type="predicted"/>
<keyword evidence="3" id="KW-1185">Reference proteome</keyword>
<keyword evidence="1" id="KW-1133">Transmembrane helix</keyword>
<evidence type="ECO:0000313" key="2">
    <source>
        <dbReference type="EMBL" id="MFB2620195.1"/>
    </source>
</evidence>
<protein>
    <submittedName>
        <fullName evidence="2">Uncharacterized protein</fullName>
    </submittedName>
</protein>
<evidence type="ECO:0000313" key="3">
    <source>
        <dbReference type="Proteomes" id="UP001576708"/>
    </source>
</evidence>
<dbReference type="Proteomes" id="UP001576708">
    <property type="component" value="Unassembled WGS sequence"/>
</dbReference>
<accession>A0ABV4VIQ5</accession>
<sequence>MENDNKHTDLDIQLTAKKDELSLKAKGAGLLVLIAICIIGIILLSLKMADMKESTILYPPILFLLYLTYNLIATLDAVLGLAVRCRDD</sequence>
<organism evidence="2 3">
    <name type="scientific">Shewanella mangrovisoli</name>
    <dbReference type="NCBI Taxonomy" id="2864211"/>
    <lineage>
        <taxon>Bacteria</taxon>
        <taxon>Pseudomonadati</taxon>
        <taxon>Pseudomonadota</taxon>
        <taxon>Gammaproteobacteria</taxon>
        <taxon>Alteromonadales</taxon>
        <taxon>Shewanellaceae</taxon>
        <taxon>Shewanella</taxon>
    </lineage>
</organism>
<dbReference type="RefSeq" id="WP_342201585.1">
    <property type="nucleotide sequence ID" value="NZ_JBCATE010000003.1"/>
</dbReference>
<comment type="caution">
    <text evidence="2">The sequence shown here is derived from an EMBL/GenBank/DDBJ whole genome shotgun (WGS) entry which is preliminary data.</text>
</comment>
<keyword evidence="1" id="KW-0812">Transmembrane</keyword>
<evidence type="ECO:0000256" key="1">
    <source>
        <dbReference type="SAM" id="Phobius"/>
    </source>
</evidence>
<feature type="transmembrane region" description="Helical" evidence="1">
    <location>
        <begin position="61"/>
        <end position="83"/>
    </location>
</feature>
<name>A0ABV4VIQ5_9GAMM</name>
<keyword evidence="1" id="KW-0472">Membrane</keyword>
<gene>
    <name evidence="2" type="ORF">ACE02W_10295</name>
</gene>
<feature type="transmembrane region" description="Helical" evidence="1">
    <location>
        <begin position="27"/>
        <end position="49"/>
    </location>
</feature>
<reference evidence="2 3" key="1">
    <citation type="submission" date="2024-09" db="EMBL/GenBank/DDBJ databases">
        <authorList>
            <person name="Zhang Y."/>
        </authorList>
    </citation>
    <scope>NUCLEOTIDE SEQUENCE [LARGE SCALE GENOMIC DNA]</scope>
    <source>
        <strain evidence="2 3">ZJ318</strain>
    </source>
</reference>